<dbReference type="InterPro" id="IPR036612">
    <property type="entry name" value="KH_dom_type_1_sf"/>
</dbReference>
<gene>
    <name evidence="2" type="ORF">FDP41_005738</name>
</gene>
<reference evidence="2 3" key="1">
    <citation type="journal article" date="2019" name="Sci. Rep.">
        <title>Nanopore sequencing improves the draft genome of the human pathogenic amoeba Naegleria fowleri.</title>
        <authorList>
            <person name="Liechti N."/>
            <person name="Schurch N."/>
            <person name="Bruggmann R."/>
            <person name="Wittwer M."/>
        </authorList>
    </citation>
    <scope>NUCLEOTIDE SEQUENCE [LARGE SCALE GENOMIC DNA]</scope>
    <source>
        <strain evidence="2 3">ATCC 30894</strain>
    </source>
</reference>
<feature type="compositionally biased region" description="Basic and acidic residues" evidence="1">
    <location>
        <begin position="369"/>
        <end position="383"/>
    </location>
</feature>
<feature type="region of interest" description="Disordered" evidence="1">
    <location>
        <begin position="920"/>
        <end position="947"/>
    </location>
</feature>
<dbReference type="VEuPathDB" id="AmoebaDB:NF0083480"/>
<dbReference type="GeneID" id="68112956"/>
<dbReference type="OMA" id="ITIGMER"/>
<sequence>MSKRTPREKINLKASEDNFCKDDDDHHLLQHTQQTFGGGEDVNEGFTPTLSENSSLSGTLGNIVVDDDDDWYQQERLDHDDTSIRLSFEKHPLLIETVIQNLFDFTENPFSILLVNRTWYLFFHNVYIQQKRTNFEENQPSFLERIGCSIARRDMKKLTNFVYSMTMMHNHLMRGITHVQIQENKNIKDEISSIDVCMTLSNGNIIKKDSSKNTWEEFTITQKKKTHESPKPISSSVQQEFFDQAEDSILGGRNTVLSATTRSYYTAVISKKTTEPNEKRFIVTGGNDCIIRVLDYETGELKAFFSKANRQPILALSLSGDKIFSASDGVYVLQYHNVEEEKIHPAENQDDKDDDFDKKTKIHKPKTKLSKEEEKKREKELRKQYQKKQIKEKKDRGTLKRPKIELIKTFKHHYAGLVTSMQIHKYDKSHLLLITSHTENSIRLWDYHTESVLAIIIGDYCAPVYSAFLSFKGFGRQKYFSVCSINDSFENAYVWNPNTLLPSPTVQYNSNPNATIEDVLFRKRTYDVSSQNILFPEKHCKEFAFFSLTTPFQTIFSIPFQIEDDTLSCFGRRTSELGLFQPNVSLDIVNKRESPPLDKLKSQVNDSSSSYILDEISQLLEGVGTISAKEIAASLKEIIEKTLEEPLLTSTIAELLIWYACRSSTAHFSQVFSEICYRTLFGLKTGPSKDSIYDVLKRVRLSEKELLDLKTSPKLHLLFQYKLSHVLLVANLFHMYPNYFRRVLREVILDVEKDLRSAWENKNMAATSLNIMRLYILIVDSFTDKPVEISVVLLSVIDPSHITSITEIIKEIANNSNWDSSFYYVTIAKEMTSILESKEVCNWKCRLEKDFICKIYYTAASFRANYTRQFVRNNIYNSRERIIYVETEAVPYLYGFGKRNIAKIQQQSNADVFIGRRPTNQDKRDKISTKKQHQEGDDTFKKKQEKRHQKEEKCKKQLLGDYTSVSVKGDIRQVDLALALIDNLLTNFYDKKQKFSRKFAPITSLFLFHDMVNAEESFLFFAPYSRLPLGIKYINERRFALKPIGKEHEKVLALSQTPESPIISSQSLKHINYGNGTVKRTVYLNLQNDVTFCFEKYYSEKMFDNISYVLQNLTTNYSQQALKVKLTIGKLFFYQLPQYIEDHNNCIPFCAFLYSFNQTIHSASEDIKELLLNPNRHHSEKKALEMKYSFDDNVSKHHQATITSKLSPSMAKKFESIMCIEIADKKNTQLLHLKFIVKSGDNVTVKFKSLKTIPTTLCHYYYLNLTQKGSRQECDSLISFTPSGDNVESQYYIIMKFAQHLEEYSNSKTMTINQLLDYIKYQFLELEENDKPKYINLHENYMLSNMTVAQIYTFECLYSKMNFDISSITIGMERNLNNSDIPLRIKLIYMQHNCSLHSTVTRYQWKMEVVKKHFAGESAEKEIISLLDTSDILLY</sequence>
<dbReference type="OrthoDB" id="10309403at2759"/>
<dbReference type="GO" id="GO:0003723">
    <property type="term" value="F:RNA binding"/>
    <property type="evidence" value="ECO:0007669"/>
    <property type="project" value="InterPro"/>
</dbReference>
<evidence type="ECO:0000256" key="1">
    <source>
        <dbReference type="SAM" id="MobiDB-lite"/>
    </source>
</evidence>
<name>A0A6A5BN38_NAEFO</name>
<organism evidence="2 3">
    <name type="scientific">Naegleria fowleri</name>
    <name type="common">Brain eating amoeba</name>
    <dbReference type="NCBI Taxonomy" id="5763"/>
    <lineage>
        <taxon>Eukaryota</taxon>
        <taxon>Discoba</taxon>
        <taxon>Heterolobosea</taxon>
        <taxon>Tetramitia</taxon>
        <taxon>Eutetramitia</taxon>
        <taxon>Vahlkampfiidae</taxon>
        <taxon>Naegleria</taxon>
    </lineage>
</organism>
<feature type="region of interest" description="Disordered" evidence="1">
    <location>
        <begin position="342"/>
        <end position="396"/>
    </location>
</feature>
<dbReference type="VEuPathDB" id="AmoebaDB:FDP41_005738"/>
<dbReference type="VEuPathDB" id="AmoebaDB:NfTy_045540"/>
<dbReference type="InterPro" id="IPR015943">
    <property type="entry name" value="WD40/YVTN_repeat-like_dom_sf"/>
</dbReference>
<dbReference type="Gene3D" id="2.130.10.10">
    <property type="entry name" value="YVTN repeat-like/Quinoprotein amine dehydrogenase"/>
    <property type="match status" value="2"/>
</dbReference>
<accession>A0A6A5BN38</accession>
<dbReference type="EMBL" id="VFQX01000048">
    <property type="protein sequence ID" value="KAF0974985.1"/>
    <property type="molecule type" value="Genomic_DNA"/>
</dbReference>
<dbReference type="CDD" id="cd00105">
    <property type="entry name" value="KH-I"/>
    <property type="match status" value="1"/>
</dbReference>
<comment type="caution">
    <text evidence="2">The sequence shown here is derived from an EMBL/GenBank/DDBJ whole genome shotgun (WGS) entry which is preliminary data.</text>
</comment>
<keyword evidence="3" id="KW-1185">Reference proteome</keyword>
<feature type="compositionally biased region" description="Basic and acidic residues" evidence="1">
    <location>
        <begin position="342"/>
        <end position="359"/>
    </location>
</feature>
<dbReference type="InterPro" id="IPR036322">
    <property type="entry name" value="WD40_repeat_dom_sf"/>
</dbReference>
<dbReference type="Proteomes" id="UP000444721">
    <property type="component" value="Unassembled WGS sequence"/>
</dbReference>
<evidence type="ECO:0000313" key="3">
    <source>
        <dbReference type="Proteomes" id="UP000444721"/>
    </source>
</evidence>
<evidence type="ECO:0000313" key="2">
    <source>
        <dbReference type="EMBL" id="KAF0974985.1"/>
    </source>
</evidence>
<dbReference type="SUPFAM" id="SSF54791">
    <property type="entry name" value="Eukaryotic type KH-domain (KH-domain type I)"/>
    <property type="match status" value="1"/>
</dbReference>
<dbReference type="SUPFAM" id="SSF50978">
    <property type="entry name" value="WD40 repeat-like"/>
    <property type="match status" value="1"/>
</dbReference>
<dbReference type="SMART" id="SM00320">
    <property type="entry name" value="WD40"/>
    <property type="match status" value="3"/>
</dbReference>
<dbReference type="RefSeq" id="XP_044559698.1">
    <property type="nucleotide sequence ID" value="XM_044709295.1"/>
</dbReference>
<dbReference type="InterPro" id="IPR001680">
    <property type="entry name" value="WD40_rpt"/>
</dbReference>
<proteinExistence type="predicted"/>
<protein>
    <submittedName>
        <fullName evidence="2">Uncharacterized protein</fullName>
    </submittedName>
</protein>